<feature type="active site" evidence="11 12">
    <location>
        <position position="136"/>
    </location>
</feature>
<evidence type="ECO:0000256" key="6">
    <source>
        <dbReference type="ARBA" id="ARBA00022801"/>
    </source>
</evidence>
<keyword evidence="8" id="KW-0805">Transcription regulation</keyword>
<dbReference type="PROSITE" id="PS50330">
    <property type="entry name" value="UIM"/>
    <property type="match status" value="1"/>
</dbReference>
<dbReference type="GO" id="GO:0004843">
    <property type="term" value="F:cysteine-type deubiquitinase activity"/>
    <property type="evidence" value="ECO:0007669"/>
    <property type="project" value="UniProtKB-EC"/>
</dbReference>
<accession>A0A7R9Q8U7</accession>
<evidence type="ECO:0000256" key="3">
    <source>
        <dbReference type="ARBA" id="ARBA00012759"/>
    </source>
</evidence>
<evidence type="ECO:0000256" key="8">
    <source>
        <dbReference type="ARBA" id="ARBA00023015"/>
    </source>
</evidence>
<evidence type="ECO:0000256" key="2">
    <source>
        <dbReference type="ARBA" id="ARBA00004123"/>
    </source>
</evidence>
<dbReference type="InterPro" id="IPR006155">
    <property type="entry name" value="Josephin"/>
</dbReference>
<comment type="catalytic activity">
    <reaction evidence="1">
        <text>Thiol-dependent hydrolysis of ester, thioester, amide, peptide and isopeptide bonds formed by the C-terminal Gly of ubiquitin (a 76-residue protein attached to proteins as an intracellular targeting signal).</text>
        <dbReference type="EC" id="3.4.19.12"/>
    </reaction>
</comment>
<gene>
    <name evidence="15" type="ORF">ONB1V03_LOCUS383</name>
</gene>
<dbReference type="GO" id="GO:0005634">
    <property type="term" value="C:nucleus"/>
    <property type="evidence" value="ECO:0007669"/>
    <property type="project" value="UniProtKB-SubCell"/>
</dbReference>
<dbReference type="Gene3D" id="1.10.287.10">
    <property type="entry name" value="S15/NS1, RNA-binding"/>
    <property type="match status" value="1"/>
</dbReference>
<evidence type="ECO:0000259" key="14">
    <source>
        <dbReference type="PROSITE" id="PS50957"/>
    </source>
</evidence>
<keyword evidence="5" id="KW-0833">Ubl conjugation pathway</keyword>
<evidence type="ECO:0000256" key="13">
    <source>
        <dbReference type="SAM" id="MobiDB-lite"/>
    </source>
</evidence>
<dbReference type="PANTHER" id="PTHR14159">
    <property type="entry name" value="ATAXIN-3-RELATED"/>
    <property type="match status" value="1"/>
</dbReference>
<keyword evidence="6 12" id="KW-0378">Hydrolase</keyword>
<keyword evidence="7" id="KW-0788">Thiol protease</keyword>
<keyword evidence="9" id="KW-0804">Transcription</keyword>
<protein>
    <recommendedName>
        <fullName evidence="3">ubiquitinyl hydrolase 1</fullName>
        <ecNumber evidence="3">3.4.19.12</ecNumber>
    </recommendedName>
</protein>
<dbReference type="GO" id="GO:0016579">
    <property type="term" value="P:protein deubiquitination"/>
    <property type="evidence" value="ECO:0007669"/>
    <property type="project" value="InterPro"/>
</dbReference>
<reference evidence="15" key="1">
    <citation type="submission" date="2020-11" db="EMBL/GenBank/DDBJ databases">
        <authorList>
            <person name="Tran Van P."/>
        </authorList>
    </citation>
    <scope>NUCLEOTIDE SEQUENCE</scope>
</reference>
<keyword evidence="4" id="KW-0645">Protease</keyword>
<feature type="region of interest" description="Disordered" evidence="13">
    <location>
        <begin position="195"/>
        <end position="219"/>
    </location>
</feature>
<evidence type="ECO:0000256" key="12">
    <source>
        <dbReference type="PROSITE-ProRule" id="PRU00331"/>
    </source>
</evidence>
<evidence type="ECO:0000256" key="9">
    <source>
        <dbReference type="ARBA" id="ARBA00023163"/>
    </source>
</evidence>
<dbReference type="AlphaFoldDB" id="A0A7R9Q8U7"/>
<feature type="active site" description="Nucleophile" evidence="11">
    <location>
        <position position="14"/>
    </location>
</feature>
<evidence type="ECO:0000256" key="1">
    <source>
        <dbReference type="ARBA" id="ARBA00000707"/>
    </source>
</evidence>
<dbReference type="InterPro" id="IPR033865">
    <property type="entry name" value="Ataxin-3"/>
</dbReference>
<proteinExistence type="predicted"/>
<dbReference type="GO" id="GO:0006508">
    <property type="term" value="P:proteolysis"/>
    <property type="evidence" value="ECO:0007669"/>
    <property type="project" value="UniProtKB-KW"/>
</dbReference>
<name>A0A7R9Q8U7_9ACAR</name>
<dbReference type="EMBL" id="OC914843">
    <property type="protein sequence ID" value="CAD7636727.1"/>
    <property type="molecule type" value="Genomic_DNA"/>
</dbReference>
<dbReference type="Gene3D" id="3.90.70.40">
    <property type="match status" value="1"/>
</dbReference>
<evidence type="ECO:0000313" key="15">
    <source>
        <dbReference type="EMBL" id="CAD7636727.1"/>
    </source>
</evidence>
<dbReference type="InterPro" id="IPR003903">
    <property type="entry name" value="UIM_dom"/>
</dbReference>
<dbReference type="PANTHER" id="PTHR14159:SF0">
    <property type="entry name" value="ATAXIN-3-RELATED"/>
    <property type="match status" value="1"/>
</dbReference>
<evidence type="ECO:0000313" key="16">
    <source>
        <dbReference type="Proteomes" id="UP000728032"/>
    </source>
</evidence>
<dbReference type="Proteomes" id="UP000728032">
    <property type="component" value="Unassembled WGS sequence"/>
</dbReference>
<dbReference type="PRINTS" id="PR01233">
    <property type="entry name" value="JOSEPHIN"/>
</dbReference>
<dbReference type="FunFam" id="1.10.287.10:FF:000023">
    <property type="entry name" value="Ataxin 3 variant ref"/>
    <property type="match status" value="1"/>
</dbReference>
<evidence type="ECO:0000256" key="7">
    <source>
        <dbReference type="ARBA" id="ARBA00022807"/>
    </source>
</evidence>
<evidence type="ECO:0000256" key="11">
    <source>
        <dbReference type="PIRSR" id="PIRSR633865-1"/>
    </source>
</evidence>
<comment type="subcellular location">
    <subcellularLocation>
        <location evidence="2">Nucleus</location>
    </subcellularLocation>
</comment>
<feature type="domain" description="Josephin" evidence="14">
    <location>
        <begin position="1"/>
        <end position="182"/>
    </location>
</feature>
<dbReference type="FunFam" id="3.90.70.40:FF:000005">
    <property type="entry name" value="Ataxin 3"/>
    <property type="match status" value="1"/>
</dbReference>
<organism evidence="15">
    <name type="scientific">Oppiella nova</name>
    <dbReference type="NCBI Taxonomy" id="334625"/>
    <lineage>
        <taxon>Eukaryota</taxon>
        <taxon>Metazoa</taxon>
        <taxon>Ecdysozoa</taxon>
        <taxon>Arthropoda</taxon>
        <taxon>Chelicerata</taxon>
        <taxon>Arachnida</taxon>
        <taxon>Acari</taxon>
        <taxon>Acariformes</taxon>
        <taxon>Sarcoptiformes</taxon>
        <taxon>Oribatida</taxon>
        <taxon>Brachypylina</taxon>
        <taxon>Oppioidea</taxon>
        <taxon>Oppiidae</taxon>
        <taxon>Oppiella</taxon>
    </lineage>
</organism>
<dbReference type="EMBL" id="CAJPVJ010000018">
    <property type="protein sequence ID" value="CAG2158387.1"/>
    <property type="molecule type" value="Genomic_DNA"/>
</dbReference>
<evidence type="ECO:0000256" key="10">
    <source>
        <dbReference type="ARBA" id="ARBA00023242"/>
    </source>
</evidence>
<feature type="active site" evidence="12">
    <location>
        <position position="14"/>
    </location>
</feature>
<dbReference type="EC" id="3.4.19.12" evidence="3"/>
<feature type="active site" evidence="12">
    <location>
        <position position="121"/>
    </location>
</feature>
<evidence type="ECO:0000256" key="4">
    <source>
        <dbReference type="ARBA" id="ARBA00022670"/>
    </source>
</evidence>
<dbReference type="PROSITE" id="PS50957">
    <property type="entry name" value="JOSEPHIN"/>
    <property type="match status" value="1"/>
</dbReference>
<feature type="active site" description="Proton acceptor" evidence="11">
    <location>
        <position position="121"/>
    </location>
</feature>
<keyword evidence="16" id="KW-1185">Reference proteome</keyword>
<keyword evidence="10" id="KW-0539">Nucleus</keyword>
<dbReference type="SMART" id="SM01246">
    <property type="entry name" value="Josephin"/>
    <property type="match status" value="1"/>
</dbReference>
<evidence type="ECO:0000256" key="5">
    <source>
        <dbReference type="ARBA" id="ARBA00022786"/>
    </source>
</evidence>
<dbReference type="OrthoDB" id="10063692at2759"/>
<dbReference type="Pfam" id="PF02099">
    <property type="entry name" value="Josephin"/>
    <property type="match status" value="1"/>
</dbReference>
<sequence>METIFHEKQEGSLCGQHCLNALLQGEYFTAVDLAQLAQDIDEQERHRMAEGGETSDEYQRFIQSPSDNMDDSGFFSVQVIASALRVWALDLIPFSARNEISMSAQTDPTLQKAYICNYREHWFTIRKIGRQWFNLNSLLTGPELISDTYLSLFLVQLQREGYSIFIVNGILPNCNADNVLAEQIVTQNEKPRLLSEVNKSKTKSKERNQSLTEEDDKELEEVLRMSIESNAEAERRQMETALAMSLESTPKPINQFSTEEEMLDRALKMSLEAL</sequence>